<keyword evidence="2" id="KW-1185">Reference proteome</keyword>
<dbReference type="InterPro" id="IPR011990">
    <property type="entry name" value="TPR-like_helical_dom_sf"/>
</dbReference>
<dbReference type="EMBL" id="DF144146">
    <property type="protein sequence ID" value="GAA56056.1"/>
    <property type="molecule type" value="Genomic_DNA"/>
</dbReference>
<dbReference type="GO" id="GO:0099518">
    <property type="term" value="P:vesicle cytoskeletal trafficking"/>
    <property type="evidence" value="ECO:0007669"/>
    <property type="project" value="TreeGrafter"/>
</dbReference>
<dbReference type="AlphaFoldDB" id="G7YSX6"/>
<evidence type="ECO:0000313" key="1">
    <source>
        <dbReference type="EMBL" id="GAA56056.1"/>
    </source>
</evidence>
<sequence length="583" mass="65387">MRRMLEGLQNLGVQIASDENLVELEYADDIVLIFEEEKAQVFLDELTKVTPSFETLSHPNLSRRIHELPLTNVVFTKYIYQPLHKANSFSSLGDGHAYLQTCDRLSPYGNKPNKLTSVPGEVVDRILNLMSSAQHVFLSNLACVTNMLVFMDNLTEAKDEGLISDAIFLDFSKTFNRDPQVLLLRKPESYGIQGEILRCIKAFLSDRTFRVKVYSFSAPVCISCLSHCTRNRFIVIILDSMTSVFKTDAPLPYNHDLFRSLIVKKRIKAKHSKELVISSQYEFTSDGGAFGRLQKTILISKRDPDLTDSCIDLISHATVRTNTPSKTRKTPHNFQCLSLDYCRQLDKIKDLRAIARVGWCRRIRNEAVRKRVLGGATAEASTLFTAAKYFLQAEDKLDCLNAITHGDNLDSATSCFLKAAKLYESSELFTLAANVYIFLCDNLIRRKKWSEAIPHLKRTLEILARDLLCSLQVLSKLVSCQLGLGDWVGALNTCLRIQALVSEASAGQGYSLDSYSVDAVSGAPEMNEALFLHLQSLILAYRSGDVVELESTFSALRLYLDADQCDILSLLVNELTNPFSSVV</sequence>
<name>G7YSX6_CLOSI</name>
<protein>
    <submittedName>
        <fullName evidence="1">F8A1-like protein</fullName>
    </submittedName>
</protein>
<reference key="2">
    <citation type="submission" date="2011-10" db="EMBL/GenBank/DDBJ databases">
        <title>The genome and transcriptome sequence of Clonorchis sinensis provide insights into the carcinogenic liver fluke.</title>
        <authorList>
            <person name="Wang X."/>
            <person name="Huang Y."/>
            <person name="Chen W."/>
            <person name="Liu H."/>
            <person name="Guo L."/>
            <person name="Chen Y."/>
            <person name="Luo F."/>
            <person name="Zhou W."/>
            <person name="Sun J."/>
            <person name="Mao Q."/>
            <person name="Liang P."/>
            <person name="Zhou C."/>
            <person name="Tian Y."/>
            <person name="Men J."/>
            <person name="Lv X."/>
            <person name="Huang L."/>
            <person name="Zhou J."/>
            <person name="Hu Y."/>
            <person name="Li R."/>
            <person name="Zhang F."/>
            <person name="Lei H."/>
            <person name="Li X."/>
            <person name="Hu X."/>
            <person name="Liang C."/>
            <person name="Xu J."/>
            <person name="Wu Z."/>
            <person name="Yu X."/>
        </authorList>
    </citation>
    <scope>NUCLEOTIDE SEQUENCE</scope>
    <source>
        <strain>Henan</strain>
    </source>
</reference>
<dbReference type="PANTHER" id="PTHR16797:SF4">
    <property type="entry name" value="40-KDA HUNTINGTIN-ASSOCIATED PROTEIN"/>
    <property type="match status" value="1"/>
</dbReference>
<gene>
    <name evidence="1" type="ORF">CLF_109791</name>
</gene>
<evidence type="ECO:0000313" key="2">
    <source>
        <dbReference type="Proteomes" id="UP000008909"/>
    </source>
</evidence>
<dbReference type="PANTHER" id="PTHR16797">
    <property type="entry name" value="FACTOR VIII-ASSOCIATED GENE 1"/>
    <property type="match status" value="1"/>
</dbReference>
<organism evidence="1 2">
    <name type="scientific">Clonorchis sinensis</name>
    <name type="common">Chinese liver fluke</name>
    <dbReference type="NCBI Taxonomy" id="79923"/>
    <lineage>
        <taxon>Eukaryota</taxon>
        <taxon>Metazoa</taxon>
        <taxon>Spiralia</taxon>
        <taxon>Lophotrochozoa</taxon>
        <taxon>Platyhelminthes</taxon>
        <taxon>Trematoda</taxon>
        <taxon>Digenea</taxon>
        <taxon>Opisthorchiida</taxon>
        <taxon>Opisthorchiata</taxon>
        <taxon>Opisthorchiidae</taxon>
        <taxon>Clonorchis</taxon>
    </lineage>
</organism>
<proteinExistence type="predicted"/>
<dbReference type="InterPro" id="IPR039494">
    <property type="entry name" value="F8A"/>
</dbReference>
<accession>G7YSX6</accession>
<dbReference type="Gene3D" id="1.25.40.10">
    <property type="entry name" value="Tetratricopeptide repeat domain"/>
    <property type="match status" value="1"/>
</dbReference>
<dbReference type="SUPFAM" id="SSF48452">
    <property type="entry name" value="TPR-like"/>
    <property type="match status" value="1"/>
</dbReference>
<dbReference type="GO" id="GO:0005769">
    <property type="term" value="C:early endosome"/>
    <property type="evidence" value="ECO:0007669"/>
    <property type="project" value="TreeGrafter"/>
</dbReference>
<dbReference type="Proteomes" id="UP000008909">
    <property type="component" value="Unassembled WGS sequence"/>
</dbReference>
<reference evidence="1" key="1">
    <citation type="journal article" date="2011" name="Genome Biol.">
        <title>The draft genome of the carcinogenic human liver fluke Clonorchis sinensis.</title>
        <authorList>
            <person name="Wang X."/>
            <person name="Chen W."/>
            <person name="Huang Y."/>
            <person name="Sun J."/>
            <person name="Men J."/>
            <person name="Liu H."/>
            <person name="Luo F."/>
            <person name="Guo L."/>
            <person name="Lv X."/>
            <person name="Deng C."/>
            <person name="Zhou C."/>
            <person name="Fan Y."/>
            <person name="Li X."/>
            <person name="Huang L."/>
            <person name="Hu Y."/>
            <person name="Liang C."/>
            <person name="Hu X."/>
            <person name="Xu J."/>
            <person name="Yu X."/>
        </authorList>
    </citation>
    <scope>NUCLEOTIDE SEQUENCE [LARGE SCALE GENOMIC DNA]</scope>
    <source>
        <strain evidence="1">Henan</strain>
    </source>
</reference>